<proteinExistence type="predicted"/>
<dbReference type="InterPro" id="IPR036061">
    <property type="entry name" value="CheW-like_dom_sf"/>
</dbReference>
<dbReference type="AlphaFoldDB" id="A0A6H1WQR7"/>
<dbReference type="PANTHER" id="PTHR22617:SF23">
    <property type="entry name" value="CHEMOTAXIS PROTEIN CHEW"/>
    <property type="match status" value="1"/>
</dbReference>
<gene>
    <name evidence="2" type="ORF">FVE67_01285</name>
</gene>
<dbReference type="GO" id="GO:0007165">
    <property type="term" value="P:signal transduction"/>
    <property type="evidence" value="ECO:0007669"/>
    <property type="project" value="InterPro"/>
</dbReference>
<feature type="domain" description="CheW-like" evidence="1">
    <location>
        <begin position="19"/>
        <end position="157"/>
    </location>
</feature>
<dbReference type="Pfam" id="PF01584">
    <property type="entry name" value="CheW"/>
    <property type="match status" value="1"/>
</dbReference>
<dbReference type="Proteomes" id="UP000501253">
    <property type="component" value="Chromosome"/>
</dbReference>
<dbReference type="Gene3D" id="2.40.50.180">
    <property type="entry name" value="CheA-289, Domain 4"/>
    <property type="match status" value="1"/>
</dbReference>
<evidence type="ECO:0000313" key="3">
    <source>
        <dbReference type="Proteomes" id="UP000501253"/>
    </source>
</evidence>
<name>A0A6H1WQR7_9BACT</name>
<organism evidence="2 3">
    <name type="scientific">Thermosulfurimonas marina</name>
    <dbReference type="NCBI Taxonomy" id="2047767"/>
    <lineage>
        <taxon>Bacteria</taxon>
        <taxon>Pseudomonadati</taxon>
        <taxon>Thermodesulfobacteriota</taxon>
        <taxon>Thermodesulfobacteria</taxon>
        <taxon>Thermodesulfobacteriales</taxon>
        <taxon>Thermodesulfobacteriaceae</taxon>
        <taxon>Thermosulfurimonas</taxon>
    </lineage>
</organism>
<keyword evidence="3" id="KW-1185">Reference proteome</keyword>
<dbReference type="GO" id="GO:0006935">
    <property type="term" value="P:chemotaxis"/>
    <property type="evidence" value="ECO:0007669"/>
    <property type="project" value="InterPro"/>
</dbReference>
<sequence>MVELPVPSSERTLALGEKTETFVTFWLGEFYFGLPISEVVEINRKLEITPVPLAPAYIRGIVNLRGQVLTAIDLARRIGLDGENAAEYNLIVRDEDEDKVSLLVERIGDILEVPVESIEEPPEKIEGMERRFVRWVCQLPERLLVILHTRELFQESG</sequence>
<dbReference type="KEGG" id="tmai:FVE67_01285"/>
<evidence type="ECO:0000259" key="1">
    <source>
        <dbReference type="PROSITE" id="PS50851"/>
    </source>
</evidence>
<dbReference type="Gene3D" id="2.30.30.40">
    <property type="entry name" value="SH3 Domains"/>
    <property type="match status" value="1"/>
</dbReference>
<dbReference type="InterPro" id="IPR039315">
    <property type="entry name" value="CheW"/>
</dbReference>
<protein>
    <submittedName>
        <fullName evidence="2">Chemotaxis protein CheW</fullName>
    </submittedName>
</protein>
<dbReference type="PROSITE" id="PS50851">
    <property type="entry name" value="CHEW"/>
    <property type="match status" value="1"/>
</dbReference>
<dbReference type="SMART" id="SM00260">
    <property type="entry name" value="CheW"/>
    <property type="match status" value="1"/>
</dbReference>
<dbReference type="EMBL" id="CP042909">
    <property type="protein sequence ID" value="QJA05508.1"/>
    <property type="molecule type" value="Genomic_DNA"/>
</dbReference>
<dbReference type="GO" id="GO:0005829">
    <property type="term" value="C:cytosol"/>
    <property type="evidence" value="ECO:0007669"/>
    <property type="project" value="TreeGrafter"/>
</dbReference>
<dbReference type="InterPro" id="IPR002545">
    <property type="entry name" value="CheW-lke_dom"/>
</dbReference>
<evidence type="ECO:0000313" key="2">
    <source>
        <dbReference type="EMBL" id="QJA05508.1"/>
    </source>
</evidence>
<dbReference type="SUPFAM" id="SSF50341">
    <property type="entry name" value="CheW-like"/>
    <property type="match status" value="1"/>
</dbReference>
<dbReference type="PANTHER" id="PTHR22617">
    <property type="entry name" value="CHEMOTAXIS SENSOR HISTIDINE KINASE-RELATED"/>
    <property type="match status" value="1"/>
</dbReference>
<accession>A0A6H1WQR7</accession>
<reference evidence="2 3" key="1">
    <citation type="submission" date="2019-08" db="EMBL/GenBank/DDBJ databases">
        <title>Complete genome sequence of Thermosulfurimonas marina SU872T, an anaerobic thermophilic chemolithoautotrophic bacterium isolated from a shallow marine hydrothermal vent.</title>
        <authorList>
            <person name="Allioux M."/>
            <person name="Jebbar M."/>
            <person name="Slobodkina G."/>
            <person name="Slobodkin A."/>
            <person name="Moalic Y."/>
            <person name="Frolova A."/>
            <person name="Shao Z."/>
            <person name="Alain K."/>
        </authorList>
    </citation>
    <scope>NUCLEOTIDE SEQUENCE [LARGE SCALE GENOMIC DNA]</scope>
    <source>
        <strain evidence="2 3">SU872</strain>
    </source>
</reference>